<organism evidence="2 3">
    <name type="scientific">Halobaculum gomorrense</name>
    <dbReference type="NCBI Taxonomy" id="43928"/>
    <lineage>
        <taxon>Archaea</taxon>
        <taxon>Methanobacteriati</taxon>
        <taxon>Methanobacteriota</taxon>
        <taxon>Stenosarchaea group</taxon>
        <taxon>Halobacteria</taxon>
        <taxon>Halobacteriales</taxon>
        <taxon>Haloferacaceae</taxon>
        <taxon>Halobaculum</taxon>
    </lineage>
</organism>
<feature type="region of interest" description="Disordered" evidence="1">
    <location>
        <begin position="87"/>
        <end position="113"/>
    </location>
</feature>
<dbReference type="AlphaFoldDB" id="A0A1M5MTY9"/>
<protein>
    <recommendedName>
        <fullName evidence="4">Ribbon-helix-helix protein, copG family</fullName>
    </recommendedName>
</protein>
<gene>
    <name evidence="2" type="ORF">SAMN05443636_1144</name>
</gene>
<dbReference type="RefSeq" id="WP_073307415.1">
    <property type="nucleotide sequence ID" value="NZ_FQWV01000002.1"/>
</dbReference>
<keyword evidence="3" id="KW-1185">Reference proteome</keyword>
<feature type="compositionally biased region" description="Gly residues" evidence="1">
    <location>
        <begin position="92"/>
        <end position="101"/>
    </location>
</feature>
<dbReference type="InterPro" id="IPR058893">
    <property type="entry name" value="RHH-containing"/>
</dbReference>
<dbReference type="EMBL" id="FQWV01000002">
    <property type="protein sequence ID" value="SHG80736.1"/>
    <property type="molecule type" value="Genomic_DNA"/>
</dbReference>
<evidence type="ECO:0008006" key="4">
    <source>
        <dbReference type="Google" id="ProtNLM"/>
    </source>
</evidence>
<evidence type="ECO:0000313" key="3">
    <source>
        <dbReference type="Proteomes" id="UP000184357"/>
    </source>
</evidence>
<accession>A0A1M5MTY9</accession>
<dbReference type="Pfam" id="PF26048">
    <property type="entry name" value="RHH_11"/>
    <property type="match status" value="1"/>
</dbReference>
<dbReference type="STRING" id="43928.SAMN05443636_1144"/>
<reference evidence="2 3" key="1">
    <citation type="submission" date="2016-11" db="EMBL/GenBank/DDBJ databases">
        <authorList>
            <person name="Jaros S."/>
            <person name="Januszkiewicz K."/>
            <person name="Wedrychowicz H."/>
        </authorList>
    </citation>
    <scope>NUCLEOTIDE SEQUENCE [LARGE SCALE GENOMIC DNA]</scope>
    <source>
        <strain evidence="2 3">DSM 9297</strain>
    </source>
</reference>
<dbReference type="Proteomes" id="UP000184357">
    <property type="component" value="Unassembled WGS sequence"/>
</dbReference>
<name>A0A1M5MTY9_9EURY</name>
<sequence length="113" mass="12687">MSLDDLDDAITAEYGDLDDEIAVDFDRETKHELSLLAAALGTDRDELIRRGIHALFRRTLDTGDLDFHLRQAFDVTYDEYLSGMTYDEMTGGADGTGGAGGYPERSDERRYQQ</sequence>
<evidence type="ECO:0000256" key="1">
    <source>
        <dbReference type="SAM" id="MobiDB-lite"/>
    </source>
</evidence>
<proteinExistence type="predicted"/>
<feature type="compositionally biased region" description="Basic and acidic residues" evidence="1">
    <location>
        <begin position="104"/>
        <end position="113"/>
    </location>
</feature>
<dbReference type="OrthoDB" id="297731at2157"/>
<evidence type="ECO:0000313" key="2">
    <source>
        <dbReference type="EMBL" id="SHG80736.1"/>
    </source>
</evidence>